<evidence type="ECO:0000256" key="1">
    <source>
        <dbReference type="SAM" id="Phobius"/>
    </source>
</evidence>
<protein>
    <submittedName>
        <fullName evidence="2">Uncharacterized protein</fullName>
    </submittedName>
</protein>
<dbReference type="Proteomes" id="UP000714817">
    <property type="component" value="Unassembled WGS sequence"/>
</dbReference>
<proteinExistence type="predicted"/>
<sequence length="183" mass="19066">MNTNSQAKNGLKTFIITFSISVLVFSALYFMVSETSVDSVSISDSSISSKNAQKKTPGDNEAVMGIYSIKETGSAEPTTTSVTQATDGAMEEPSVFASLVTGAGDSESVGGVNTPAVLAAAAGGGGGVIQTTQTTAPVPVTGSTSVTLGLLISLTLFTFVFYNFFMNPKSYIKTRFEKKILRD</sequence>
<dbReference type="EMBL" id="JAGQNY010000001">
    <property type="protein sequence ID" value="MCA9301756.1"/>
    <property type="molecule type" value="Genomic_DNA"/>
</dbReference>
<keyword evidence="1" id="KW-0812">Transmembrane</keyword>
<dbReference type="AlphaFoldDB" id="A0A955IVS3"/>
<name>A0A955IVS3_UNCKA</name>
<reference evidence="2" key="2">
    <citation type="journal article" date="2021" name="Microbiome">
        <title>Successional dynamics and alternative stable states in a saline activated sludge microbial community over 9 years.</title>
        <authorList>
            <person name="Wang Y."/>
            <person name="Ye J."/>
            <person name="Ju F."/>
            <person name="Liu L."/>
            <person name="Boyd J.A."/>
            <person name="Deng Y."/>
            <person name="Parks D.H."/>
            <person name="Jiang X."/>
            <person name="Yin X."/>
            <person name="Woodcroft B.J."/>
            <person name="Tyson G.W."/>
            <person name="Hugenholtz P."/>
            <person name="Polz M.F."/>
            <person name="Zhang T."/>
        </authorList>
    </citation>
    <scope>NUCLEOTIDE SEQUENCE</scope>
    <source>
        <strain evidence="2">HKST-UBA80</strain>
    </source>
</reference>
<evidence type="ECO:0000313" key="2">
    <source>
        <dbReference type="EMBL" id="MCA9301756.1"/>
    </source>
</evidence>
<accession>A0A955IVS3</accession>
<comment type="caution">
    <text evidence="2">The sequence shown here is derived from an EMBL/GenBank/DDBJ whole genome shotgun (WGS) entry which is preliminary data.</text>
</comment>
<organism evidence="2 3">
    <name type="scientific">candidate division WWE3 bacterium</name>
    <dbReference type="NCBI Taxonomy" id="2053526"/>
    <lineage>
        <taxon>Bacteria</taxon>
        <taxon>Katanobacteria</taxon>
    </lineage>
</organism>
<keyword evidence="1" id="KW-1133">Transmembrane helix</keyword>
<feature type="transmembrane region" description="Helical" evidence="1">
    <location>
        <begin position="146"/>
        <end position="165"/>
    </location>
</feature>
<gene>
    <name evidence="2" type="ORF">KDA10_00085</name>
</gene>
<feature type="transmembrane region" description="Helical" evidence="1">
    <location>
        <begin position="12"/>
        <end position="32"/>
    </location>
</feature>
<evidence type="ECO:0000313" key="3">
    <source>
        <dbReference type="Proteomes" id="UP000714817"/>
    </source>
</evidence>
<keyword evidence="1" id="KW-0472">Membrane</keyword>
<reference evidence="2" key="1">
    <citation type="submission" date="2020-04" db="EMBL/GenBank/DDBJ databases">
        <authorList>
            <person name="Zhang T."/>
        </authorList>
    </citation>
    <scope>NUCLEOTIDE SEQUENCE</scope>
    <source>
        <strain evidence="2">HKST-UBA80</strain>
    </source>
</reference>